<evidence type="ECO:0000313" key="3">
    <source>
        <dbReference type="Proteomes" id="UP000615989"/>
    </source>
</evidence>
<keyword evidence="1" id="KW-1133">Transmembrane helix</keyword>
<dbReference type="RefSeq" id="WP_169118574.1">
    <property type="nucleotide sequence ID" value="NZ_WTVG02000040.1"/>
</dbReference>
<evidence type="ECO:0008006" key="4">
    <source>
        <dbReference type="Google" id="ProtNLM"/>
    </source>
</evidence>
<feature type="transmembrane region" description="Helical" evidence="1">
    <location>
        <begin position="15"/>
        <end position="36"/>
    </location>
</feature>
<reference evidence="2" key="1">
    <citation type="submission" date="2019-12" db="EMBL/GenBank/DDBJ databases">
        <title>Comparative genomics gives insights into the taxonomy of the Azoarcus-Aromatoleum group and reveals separate origins of nif in the plant-associated Azoarcus and non-plant-associated Aromatoleum sub-groups.</title>
        <authorList>
            <person name="Lafos M."/>
            <person name="Maluk M."/>
            <person name="Batista M."/>
            <person name="Junghare M."/>
            <person name="Carmona M."/>
            <person name="Faoro H."/>
            <person name="Cruz L.M."/>
            <person name="Battistoni F."/>
            <person name="De Souza E."/>
            <person name="Pedrosa F."/>
            <person name="Chen W.-M."/>
            <person name="Poole P.S."/>
            <person name="Dixon R.A."/>
            <person name="James E.K."/>
        </authorList>
    </citation>
    <scope>NUCLEOTIDE SEQUENCE</scope>
    <source>
        <strain evidence="2">LuFRes1</strain>
    </source>
</reference>
<evidence type="ECO:0000256" key="1">
    <source>
        <dbReference type="SAM" id="Phobius"/>
    </source>
</evidence>
<evidence type="ECO:0000313" key="2">
    <source>
        <dbReference type="EMBL" id="NMG25207.1"/>
    </source>
</evidence>
<organism evidence="2 3">
    <name type="scientific">Aromatoleum anaerobium</name>
    <dbReference type="NCBI Taxonomy" id="182180"/>
    <lineage>
        <taxon>Bacteria</taxon>
        <taxon>Pseudomonadati</taxon>
        <taxon>Pseudomonadota</taxon>
        <taxon>Betaproteobacteria</taxon>
        <taxon>Rhodocyclales</taxon>
        <taxon>Rhodocyclaceae</taxon>
        <taxon>Aromatoleum</taxon>
    </lineage>
</organism>
<dbReference type="Pfam" id="PF10741">
    <property type="entry name" value="T2SSM_b"/>
    <property type="match status" value="1"/>
</dbReference>
<dbReference type="InterPro" id="IPR034756">
    <property type="entry name" value="T2SSM_b"/>
</dbReference>
<gene>
    <name evidence="2" type="ORF">GO606_10810</name>
</gene>
<dbReference type="NCBIfam" id="NF040576">
    <property type="entry name" value="T2SS_GspM_XpsM"/>
    <property type="match status" value="1"/>
</dbReference>
<comment type="caution">
    <text evidence="2">The sequence shown here is derived from an EMBL/GenBank/DDBJ whole genome shotgun (WGS) entry which is preliminary data.</text>
</comment>
<protein>
    <recommendedName>
        <fullName evidence="4">General secretion pathway protein M</fullName>
    </recommendedName>
</protein>
<name>A0ABX1PNH7_9RHOO</name>
<dbReference type="Proteomes" id="UP000615989">
    <property type="component" value="Unassembled WGS sequence"/>
</dbReference>
<sequence>MNWRNRYRPSADATLVLASTALVLVLMLFTGLYLVWDRWQKYEAALEAIEPRVARLAGILVARDDIASTLDATRVRAAAYAYPHTLDPARVASELQSRVRDVFQGAGMSVQGSQQMPPRSAPDHQEIALVVNAQGGLPELEAALRTLRTLSPRLRIESITLQPSIIRTSARLRQPVGGRNPPQMLSVQIRLVANRLTSP</sequence>
<dbReference type="EMBL" id="WTVG01000027">
    <property type="protein sequence ID" value="NMG25207.1"/>
    <property type="molecule type" value="Genomic_DNA"/>
</dbReference>
<keyword evidence="3" id="KW-1185">Reference proteome</keyword>
<accession>A0ABX1PNH7</accession>
<keyword evidence="1" id="KW-0472">Membrane</keyword>
<keyword evidence="1" id="KW-0812">Transmembrane</keyword>
<proteinExistence type="predicted"/>